<feature type="transmembrane region" description="Helical" evidence="1">
    <location>
        <begin position="145"/>
        <end position="166"/>
    </location>
</feature>
<keyword evidence="1" id="KW-1133">Transmembrane helix</keyword>
<dbReference type="HOGENOM" id="CLU_034392_0_0_1"/>
<dbReference type="Proteomes" id="UP000005426">
    <property type="component" value="Unassembled WGS sequence"/>
</dbReference>
<organism evidence="2 3">
    <name type="scientific">Hypocrea atroviridis (strain ATCC 20476 / IMI 206040)</name>
    <name type="common">Trichoderma atroviride</name>
    <dbReference type="NCBI Taxonomy" id="452589"/>
    <lineage>
        <taxon>Eukaryota</taxon>
        <taxon>Fungi</taxon>
        <taxon>Dikarya</taxon>
        <taxon>Ascomycota</taxon>
        <taxon>Pezizomycotina</taxon>
        <taxon>Sordariomycetes</taxon>
        <taxon>Hypocreomycetidae</taxon>
        <taxon>Hypocreales</taxon>
        <taxon>Hypocreaceae</taxon>
        <taxon>Trichoderma</taxon>
    </lineage>
</organism>
<feature type="transmembrane region" description="Helical" evidence="1">
    <location>
        <begin position="304"/>
        <end position="324"/>
    </location>
</feature>
<dbReference type="AlphaFoldDB" id="G9NTR3"/>
<protein>
    <submittedName>
        <fullName evidence="2">Uncharacterized protein</fullName>
    </submittedName>
</protein>
<accession>G9NTR3</accession>
<dbReference type="GeneID" id="25778489"/>
<keyword evidence="1" id="KW-0812">Transmembrane</keyword>
<evidence type="ECO:0000313" key="2">
    <source>
        <dbReference type="EMBL" id="EHK46102.1"/>
    </source>
</evidence>
<evidence type="ECO:0000256" key="1">
    <source>
        <dbReference type="SAM" id="Phobius"/>
    </source>
</evidence>
<reference evidence="2 3" key="1">
    <citation type="journal article" date="2011" name="Genome Biol.">
        <title>Comparative genome sequence analysis underscores mycoparasitism as the ancestral life style of Trichoderma.</title>
        <authorList>
            <person name="Kubicek C.P."/>
            <person name="Herrera-Estrella A."/>
            <person name="Seidl-Seiboth V."/>
            <person name="Martinez D.A."/>
            <person name="Druzhinina I.S."/>
            <person name="Thon M."/>
            <person name="Zeilinger S."/>
            <person name="Casas-Flores S."/>
            <person name="Horwitz B.A."/>
            <person name="Mukherjee P.K."/>
            <person name="Mukherjee M."/>
            <person name="Kredics L."/>
            <person name="Alcaraz L.D."/>
            <person name="Aerts A."/>
            <person name="Antal Z."/>
            <person name="Atanasova L."/>
            <person name="Cervantes-Badillo M.G."/>
            <person name="Challacombe J."/>
            <person name="Chertkov O."/>
            <person name="McCluskey K."/>
            <person name="Coulpier F."/>
            <person name="Deshpande N."/>
            <person name="von Doehren H."/>
            <person name="Ebbole D.J."/>
            <person name="Esquivel-Naranjo E.U."/>
            <person name="Fekete E."/>
            <person name="Flipphi M."/>
            <person name="Glaser F."/>
            <person name="Gomez-Rodriguez E.Y."/>
            <person name="Gruber S."/>
            <person name="Han C."/>
            <person name="Henrissat B."/>
            <person name="Hermosa R."/>
            <person name="Hernandez-Onate M."/>
            <person name="Karaffa L."/>
            <person name="Kosti I."/>
            <person name="Le Crom S."/>
            <person name="Lindquist E."/>
            <person name="Lucas S."/>
            <person name="Luebeck M."/>
            <person name="Luebeck P.S."/>
            <person name="Margeot A."/>
            <person name="Metz B."/>
            <person name="Misra M."/>
            <person name="Nevalainen H."/>
            <person name="Omann M."/>
            <person name="Packer N."/>
            <person name="Perrone G."/>
            <person name="Uresti-Rivera E.E."/>
            <person name="Salamov A."/>
            <person name="Schmoll M."/>
            <person name="Seiboth B."/>
            <person name="Shapiro H."/>
            <person name="Sukno S."/>
            <person name="Tamayo-Ramos J.A."/>
            <person name="Tisch D."/>
            <person name="Wiest A."/>
            <person name="Wilkinson H.H."/>
            <person name="Zhang M."/>
            <person name="Coutinho P.M."/>
            <person name="Kenerley C.M."/>
            <person name="Monte E."/>
            <person name="Baker S.E."/>
            <person name="Grigoriev I.V."/>
        </authorList>
    </citation>
    <scope>NUCLEOTIDE SEQUENCE [LARGE SCALE GENOMIC DNA]</scope>
    <source>
        <strain evidence="3">ATCC 20476 / IMI 206040</strain>
    </source>
</reference>
<dbReference type="EMBL" id="ABDG02000023">
    <property type="protein sequence ID" value="EHK46102.1"/>
    <property type="molecule type" value="Genomic_DNA"/>
</dbReference>
<proteinExistence type="predicted"/>
<sequence length="355" mass="39130">MQFLSQCMGWSECIILAAAPLGILTIIVAAIRVGGPPWLKALVGRATENIATAELELMSSTSNEVCELWNGKDVVRCMGSAPIWEFICLVPTRGTPKNPVVRILEIQEASSYIQRSYEVIVVRNSRHPAPNISHNRSKNTGQGELYFVACLGIALQTGVIVYSGLITQYSKITPSFRKDEKPVGKYAFPLVVAGTVILSIGIFICSHVVESSTKEEIYTPVEGWRAQLVWLQQEKTVGDQELKSFALFTGKDQPRIITSSRVEQDQTATGRDTLFALEFKTFTGAIISLIGFVAQFIGTRGMHWSASIASLVAISIMTALRAWVRRGLTTPILSEPLIPGFELDWFADTFKDLKN</sequence>
<dbReference type="KEGG" id="tatv:25778489"/>
<name>G9NTR3_HYPAI</name>
<feature type="transmembrane region" description="Helical" evidence="1">
    <location>
        <begin position="281"/>
        <end position="298"/>
    </location>
</feature>
<gene>
    <name evidence="2" type="ORF">TRIATDRAFT_242124</name>
</gene>
<evidence type="ECO:0000313" key="3">
    <source>
        <dbReference type="Proteomes" id="UP000005426"/>
    </source>
</evidence>
<dbReference type="STRING" id="452589.G9NTR3"/>
<feature type="non-terminal residue" evidence="2">
    <location>
        <position position="355"/>
    </location>
</feature>
<dbReference type="OMA" id="THEIRYK"/>
<dbReference type="OrthoDB" id="194358at2759"/>
<feature type="transmembrane region" description="Helical" evidence="1">
    <location>
        <begin position="186"/>
        <end position="209"/>
    </location>
</feature>
<comment type="caution">
    <text evidence="2">The sequence shown here is derived from an EMBL/GenBank/DDBJ whole genome shotgun (WGS) entry which is preliminary data.</text>
</comment>
<keyword evidence="3" id="KW-1185">Reference proteome</keyword>
<feature type="transmembrane region" description="Helical" evidence="1">
    <location>
        <begin position="14"/>
        <end position="35"/>
    </location>
</feature>
<dbReference type="eggNOG" id="KOG4177">
    <property type="taxonomic scope" value="Eukaryota"/>
</dbReference>
<keyword evidence="1" id="KW-0472">Membrane</keyword>